<dbReference type="RefSeq" id="WP_282912162.1">
    <property type="nucleotide sequence ID" value="NZ_JAGRPV010000001.1"/>
</dbReference>
<evidence type="ECO:0000313" key="5">
    <source>
        <dbReference type="EMBL" id="MDI4649539.1"/>
    </source>
</evidence>
<dbReference type="SUPFAM" id="SSF51735">
    <property type="entry name" value="NAD(P)-binding Rossmann-fold domains"/>
    <property type="match status" value="1"/>
</dbReference>
<sequence length="333" mass="35449">MNEVQSRQVRREPPLAGQAEIRIEAIGICGTDLHIMNGQARFGPPPLPLGHELAGTVVRLGEHTRGRSVGDRVCVDPLIGCGHCRQCRTGNKHRCPDAGEIGLHYPGGWQQYLTVPAANLYKIPDCVSLEAASQAETLHCCLGGIDKLSIRLGIKATVVGDGPTGLYYVQLLKAAGARRVTLIGMQEHRLQLGRTLGADLCVNAGSDGADISSLASTQDIVIDAAGTERSLQTGIELLKPGGQLLVFGLPGNKILADMSTVVLKELTLLGSTNAPHVWPRVIEMLAGGTVQVNPLITRRFAFGRLDEALAFARDPANAAVKVIVTDLCEEARI</sequence>
<keyword evidence="3" id="KW-0560">Oxidoreductase</keyword>
<dbReference type="InterPro" id="IPR011032">
    <property type="entry name" value="GroES-like_sf"/>
</dbReference>
<evidence type="ECO:0000256" key="3">
    <source>
        <dbReference type="ARBA" id="ARBA00023002"/>
    </source>
</evidence>
<dbReference type="SMART" id="SM00829">
    <property type="entry name" value="PKS_ER"/>
    <property type="match status" value="1"/>
</dbReference>
<feature type="domain" description="Enoyl reductase (ER)" evidence="4">
    <location>
        <begin position="5"/>
        <end position="324"/>
    </location>
</feature>
<keyword evidence="2" id="KW-0862">Zinc</keyword>
<keyword evidence="1" id="KW-0479">Metal-binding</keyword>
<dbReference type="Proteomes" id="UP001161691">
    <property type="component" value="Unassembled WGS sequence"/>
</dbReference>
<proteinExistence type="predicted"/>
<evidence type="ECO:0000256" key="1">
    <source>
        <dbReference type="ARBA" id="ARBA00022723"/>
    </source>
</evidence>
<evidence type="ECO:0000259" key="4">
    <source>
        <dbReference type="SMART" id="SM00829"/>
    </source>
</evidence>
<protein>
    <submittedName>
        <fullName evidence="5">Alcohol dehydrogenase catalytic domain-containing protein</fullName>
    </submittedName>
</protein>
<dbReference type="Gene3D" id="3.90.180.10">
    <property type="entry name" value="Medium-chain alcohol dehydrogenases, catalytic domain"/>
    <property type="match status" value="1"/>
</dbReference>
<accession>A0ABT6TUE7</accession>
<comment type="caution">
    <text evidence="5">The sequence shown here is derived from an EMBL/GenBank/DDBJ whole genome shotgun (WGS) entry which is preliminary data.</text>
</comment>
<dbReference type="Pfam" id="PF08240">
    <property type="entry name" value="ADH_N"/>
    <property type="match status" value="1"/>
</dbReference>
<keyword evidence="6" id="KW-1185">Reference proteome</keyword>
<dbReference type="EMBL" id="JAGRPV010000001">
    <property type="protein sequence ID" value="MDI4649539.1"/>
    <property type="molecule type" value="Genomic_DNA"/>
</dbReference>
<dbReference type="PANTHER" id="PTHR43401">
    <property type="entry name" value="L-THREONINE 3-DEHYDROGENASE"/>
    <property type="match status" value="1"/>
</dbReference>
<evidence type="ECO:0000256" key="2">
    <source>
        <dbReference type="ARBA" id="ARBA00022833"/>
    </source>
</evidence>
<name>A0ABT6TUE7_9BACL</name>
<dbReference type="SUPFAM" id="SSF50129">
    <property type="entry name" value="GroES-like"/>
    <property type="match status" value="1"/>
</dbReference>
<dbReference type="InterPro" id="IPR020843">
    <property type="entry name" value="ER"/>
</dbReference>
<dbReference type="InterPro" id="IPR036291">
    <property type="entry name" value="NAD(P)-bd_dom_sf"/>
</dbReference>
<dbReference type="PANTHER" id="PTHR43401:SF2">
    <property type="entry name" value="L-THREONINE 3-DEHYDROGENASE"/>
    <property type="match status" value="1"/>
</dbReference>
<dbReference type="InterPro" id="IPR013149">
    <property type="entry name" value="ADH-like_C"/>
</dbReference>
<gene>
    <name evidence="5" type="ORF">KB449_31715</name>
</gene>
<dbReference type="InterPro" id="IPR013154">
    <property type="entry name" value="ADH-like_N"/>
</dbReference>
<reference evidence="5" key="1">
    <citation type="submission" date="2023-04" db="EMBL/GenBank/DDBJ databases">
        <title>Comparative genomic analysis of Cohnella hashimotonis sp. nov., isolated from the International Space Station.</title>
        <authorList>
            <person name="Venkateswaran K."/>
            <person name="Simpson A."/>
        </authorList>
    </citation>
    <scope>NUCLEOTIDE SEQUENCE</scope>
    <source>
        <strain evidence="5">F6_2S_P_1</strain>
    </source>
</reference>
<organism evidence="5 6">
    <name type="scientific">Cohnella hashimotonis</name>
    <dbReference type="NCBI Taxonomy" id="2826895"/>
    <lineage>
        <taxon>Bacteria</taxon>
        <taxon>Bacillati</taxon>
        <taxon>Bacillota</taxon>
        <taxon>Bacilli</taxon>
        <taxon>Bacillales</taxon>
        <taxon>Paenibacillaceae</taxon>
        <taxon>Cohnella</taxon>
    </lineage>
</organism>
<dbReference type="Gene3D" id="3.40.50.720">
    <property type="entry name" value="NAD(P)-binding Rossmann-like Domain"/>
    <property type="match status" value="1"/>
</dbReference>
<evidence type="ECO:0000313" key="6">
    <source>
        <dbReference type="Proteomes" id="UP001161691"/>
    </source>
</evidence>
<dbReference type="InterPro" id="IPR050129">
    <property type="entry name" value="Zn_alcohol_dh"/>
</dbReference>
<dbReference type="Pfam" id="PF00107">
    <property type="entry name" value="ADH_zinc_N"/>
    <property type="match status" value="1"/>
</dbReference>